<evidence type="ECO:0000313" key="3">
    <source>
        <dbReference type="EMBL" id="ODQ74802.1"/>
    </source>
</evidence>
<dbReference type="InterPro" id="IPR001012">
    <property type="entry name" value="UBX_dom"/>
</dbReference>
<proteinExistence type="predicted"/>
<dbReference type="InterPro" id="IPR029071">
    <property type="entry name" value="Ubiquitin-like_domsf"/>
</dbReference>
<name>A0A1E3QCE5_LIPST</name>
<feature type="compositionally biased region" description="Basic and acidic residues" evidence="1">
    <location>
        <begin position="185"/>
        <end position="209"/>
    </location>
</feature>
<accession>A0A1E3QCE5</accession>
<feature type="region of interest" description="Disordered" evidence="1">
    <location>
        <begin position="249"/>
        <end position="289"/>
    </location>
</feature>
<feature type="domain" description="UBX" evidence="2">
    <location>
        <begin position="292"/>
        <end position="370"/>
    </location>
</feature>
<feature type="region of interest" description="Disordered" evidence="1">
    <location>
        <begin position="120"/>
        <end position="145"/>
    </location>
</feature>
<dbReference type="PROSITE" id="PS50033">
    <property type="entry name" value="UBX"/>
    <property type="match status" value="1"/>
</dbReference>
<dbReference type="EMBL" id="KV454291">
    <property type="protein sequence ID" value="ODQ74802.1"/>
    <property type="molecule type" value="Genomic_DNA"/>
</dbReference>
<gene>
    <name evidence="3" type="ORF">LIPSTDRAFT_1562</name>
</gene>
<dbReference type="Proteomes" id="UP000094385">
    <property type="component" value="Unassembled WGS sequence"/>
</dbReference>
<dbReference type="OrthoDB" id="2445133at2759"/>
<dbReference type="GO" id="GO:0036503">
    <property type="term" value="P:ERAD pathway"/>
    <property type="evidence" value="ECO:0007669"/>
    <property type="project" value="TreeGrafter"/>
</dbReference>
<dbReference type="Pfam" id="PF00789">
    <property type="entry name" value="UBX"/>
    <property type="match status" value="1"/>
</dbReference>
<dbReference type="Pfam" id="PF23187">
    <property type="entry name" value="UBX7_N"/>
    <property type="match status" value="1"/>
</dbReference>
<feature type="compositionally biased region" description="Polar residues" evidence="1">
    <location>
        <begin position="265"/>
        <end position="277"/>
    </location>
</feature>
<dbReference type="SUPFAM" id="SSF54236">
    <property type="entry name" value="Ubiquitin-like"/>
    <property type="match status" value="1"/>
</dbReference>
<feature type="compositionally biased region" description="Polar residues" evidence="1">
    <location>
        <begin position="458"/>
        <end position="469"/>
    </location>
</feature>
<feature type="region of interest" description="Disordered" evidence="1">
    <location>
        <begin position="417"/>
        <end position="469"/>
    </location>
</feature>
<dbReference type="GO" id="GO:0005783">
    <property type="term" value="C:endoplasmic reticulum"/>
    <property type="evidence" value="ECO:0007669"/>
    <property type="project" value="TreeGrafter"/>
</dbReference>
<feature type="region of interest" description="Disordered" evidence="1">
    <location>
        <begin position="159"/>
        <end position="228"/>
    </location>
</feature>
<evidence type="ECO:0000313" key="4">
    <source>
        <dbReference type="Proteomes" id="UP000094385"/>
    </source>
</evidence>
<evidence type="ECO:0000256" key="1">
    <source>
        <dbReference type="SAM" id="MobiDB-lite"/>
    </source>
</evidence>
<dbReference type="STRING" id="675824.A0A1E3QCE5"/>
<evidence type="ECO:0000259" key="2">
    <source>
        <dbReference type="PROSITE" id="PS50033"/>
    </source>
</evidence>
<organism evidence="3 4">
    <name type="scientific">Lipomyces starkeyi NRRL Y-11557</name>
    <dbReference type="NCBI Taxonomy" id="675824"/>
    <lineage>
        <taxon>Eukaryota</taxon>
        <taxon>Fungi</taxon>
        <taxon>Dikarya</taxon>
        <taxon>Ascomycota</taxon>
        <taxon>Saccharomycotina</taxon>
        <taxon>Lipomycetes</taxon>
        <taxon>Lipomycetales</taxon>
        <taxon>Lipomycetaceae</taxon>
        <taxon>Lipomyces</taxon>
    </lineage>
</organism>
<sequence length="469" mass="51572">MSSDSLTAPIFETSVETAVGRSVQQSIPLTVFISDDSTESQIWMTDLLGAEEVERTIRQYSVPLRLIHGSTEAGYFAQIFPIVNVPSLYIVNNGVMVDYIAGSIDTSGFTERIQKALIPTSTRSAADMPSSQSSLPATSRSDPDAVAPELNLASDFAGSSSDATQAVGPNPDVESRSTASTVRLSAEEQLKERKAQIENKIKADKEKKKQALPIKHIESGPTANKYQEQLRRKRLQEIEERQRILKLLQDDREERKSRSHRDDSTPASRPSLSTSPNPAGRAHKRALSADTDHHNYSALAIRLFDGSSIKNRFPLNATLGDVRQWIDANRTDGDAPYSILSQFPHKVFSPSDEIETLVTLELHPSATLILKPVSNYSSAYSPKTSIGHVQSGLQSGITWAWGALGTFLGLGYTEPTGTDEDYYNPNRDSAGVNSDTSDRSRARTMQDLPDADSERRTYNGNQLNLEDDI</sequence>
<dbReference type="PANTHER" id="PTHR46424:SF1">
    <property type="entry name" value="UBX DOMAIN-CONTAINING PROTEIN 4"/>
    <property type="match status" value="1"/>
</dbReference>
<dbReference type="PANTHER" id="PTHR46424">
    <property type="entry name" value="UBX DOMAIN-CONTAINING PROTEIN 4"/>
    <property type="match status" value="1"/>
</dbReference>
<dbReference type="AlphaFoldDB" id="A0A1E3QCE5"/>
<keyword evidence="4" id="KW-1185">Reference proteome</keyword>
<reference evidence="3 4" key="1">
    <citation type="journal article" date="2016" name="Proc. Natl. Acad. Sci. U.S.A.">
        <title>Comparative genomics of biotechnologically important yeasts.</title>
        <authorList>
            <person name="Riley R."/>
            <person name="Haridas S."/>
            <person name="Wolfe K.H."/>
            <person name="Lopes M.R."/>
            <person name="Hittinger C.T."/>
            <person name="Goeker M."/>
            <person name="Salamov A.A."/>
            <person name="Wisecaver J.H."/>
            <person name="Long T.M."/>
            <person name="Calvey C.H."/>
            <person name="Aerts A.L."/>
            <person name="Barry K.W."/>
            <person name="Choi C."/>
            <person name="Clum A."/>
            <person name="Coughlan A.Y."/>
            <person name="Deshpande S."/>
            <person name="Douglass A.P."/>
            <person name="Hanson S.J."/>
            <person name="Klenk H.-P."/>
            <person name="LaButti K.M."/>
            <person name="Lapidus A."/>
            <person name="Lindquist E.A."/>
            <person name="Lipzen A.M."/>
            <person name="Meier-Kolthoff J.P."/>
            <person name="Ohm R.A."/>
            <person name="Otillar R.P."/>
            <person name="Pangilinan J.L."/>
            <person name="Peng Y."/>
            <person name="Rokas A."/>
            <person name="Rosa C.A."/>
            <person name="Scheuner C."/>
            <person name="Sibirny A.A."/>
            <person name="Slot J.C."/>
            <person name="Stielow J.B."/>
            <person name="Sun H."/>
            <person name="Kurtzman C.P."/>
            <person name="Blackwell M."/>
            <person name="Grigoriev I.V."/>
            <person name="Jeffries T.W."/>
        </authorList>
    </citation>
    <scope>NUCLEOTIDE SEQUENCE [LARGE SCALE GENOMIC DNA]</scope>
    <source>
        <strain evidence="3 4">NRRL Y-11557</strain>
    </source>
</reference>
<dbReference type="CDD" id="cd01767">
    <property type="entry name" value="UBX"/>
    <property type="match status" value="1"/>
</dbReference>
<feature type="compositionally biased region" description="Polar residues" evidence="1">
    <location>
        <begin position="120"/>
        <end position="140"/>
    </location>
</feature>
<protein>
    <recommendedName>
        <fullName evidence="2">UBX domain-containing protein</fullName>
    </recommendedName>
</protein>
<dbReference type="Gene3D" id="3.10.20.90">
    <property type="entry name" value="Phosphatidylinositol 3-kinase Catalytic Subunit, Chain A, domain 1"/>
    <property type="match status" value="1"/>
</dbReference>
<feature type="compositionally biased region" description="Basic and acidic residues" evidence="1">
    <location>
        <begin position="249"/>
        <end position="264"/>
    </location>
</feature>
<dbReference type="SMART" id="SM00166">
    <property type="entry name" value="UBX"/>
    <property type="match status" value="1"/>
</dbReference>